<dbReference type="SMART" id="SM01321">
    <property type="entry name" value="Y1_Tnp"/>
    <property type="match status" value="1"/>
</dbReference>
<comment type="caution">
    <text evidence="2">The sequence shown here is derived from an EMBL/GenBank/DDBJ whole genome shotgun (WGS) entry which is preliminary data.</text>
</comment>
<dbReference type="InterPro" id="IPR002686">
    <property type="entry name" value="Transposase_17"/>
</dbReference>
<protein>
    <submittedName>
        <fullName evidence="2">REP element-mobilizing transposase RayT</fullName>
    </submittedName>
</protein>
<accession>A0A315ZCY8</accession>
<dbReference type="NCBIfam" id="NF047646">
    <property type="entry name" value="REP_Tyr_transpos"/>
    <property type="match status" value="1"/>
</dbReference>
<evidence type="ECO:0000313" key="3">
    <source>
        <dbReference type="Proteomes" id="UP000245535"/>
    </source>
</evidence>
<dbReference type="SUPFAM" id="SSF143422">
    <property type="entry name" value="Transposase IS200-like"/>
    <property type="match status" value="1"/>
</dbReference>
<dbReference type="AlphaFoldDB" id="A0A315ZCY8"/>
<gene>
    <name evidence="2" type="ORF">BC781_102243</name>
</gene>
<feature type="domain" description="Transposase IS200-like" evidence="1">
    <location>
        <begin position="10"/>
        <end position="147"/>
    </location>
</feature>
<dbReference type="PANTHER" id="PTHR36966">
    <property type="entry name" value="REP-ASSOCIATED TYROSINE TRANSPOSASE"/>
    <property type="match status" value="1"/>
</dbReference>
<dbReference type="EMBL" id="QGDO01000002">
    <property type="protein sequence ID" value="PWJ42698.1"/>
    <property type="molecule type" value="Genomic_DNA"/>
</dbReference>
<evidence type="ECO:0000259" key="1">
    <source>
        <dbReference type="SMART" id="SM01321"/>
    </source>
</evidence>
<dbReference type="Gene3D" id="3.30.70.1290">
    <property type="entry name" value="Transposase IS200-like"/>
    <property type="match status" value="1"/>
</dbReference>
<dbReference type="InterPro" id="IPR052715">
    <property type="entry name" value="RAYT_transposase"/>
</dbReference>
<keyword evidence="3" id="KW-1185">Reference proteome</keyword>
<dbReference type="OrthoDB" id="9788881at2"/>
<dbReference type="InterPro" id="IPR036515">
    <property type="entry name" value="Transposase_17_sf"/>
</dbReference>
<reference evidence="2 3" key="1">
    <citation type="submission" date="2018-03" db="EMBL/GenBank/DDBJ databases">
        <title>Genomic Encyclopedia of Archaeal and Bacterial Type Strains, Phase II (KMG-II): from individual species to whole genera.</title>
        <authorList>
            <person name="Goeker M."/>
        </authorList>
    </citation>
    <scope>NUCLEOTIDE SEQUENCE [LARGE SCALE GENOMIC DNA]</scope>
    <source>
        <strain evidence="2 3">DSM 28229</strain>
    </source>
</reference>
<dbReference type="Proteomes" id="UP000245535">
    <property type="component" value="Unassembled WGS sequence"/>
</dbReference>
<dbReference type="RefSeq" id="WP_109616828.1">
    <property type="nucleotide sequence ID" value="NZ_QGDO01000002.1"/>
</dbReference>
<sequence>MSGDRYRIYDQQATYFITPTIVRWIDLFSRQEYRDVVVDSLNYCTAHKGLNVHAWVIMSNHLHLVLSVSAPFQFSDVLRDFKRHTSKELIKRIKDIPESRREWLLDAFAYEAKKTRRTSHYKLWQDSNHAVCMGNQLWKSIDYIHNNPVRAGLVDNVAEYRYSSARDYAGKQGLVNVANLSR</sequence>
<organism evidence="2 3">
    <name type="scientific">Sediminitomix flava</name>
    <dbReference type="NCBI Taxonomy" id="379075"/>
    <lineage>
        <taxon>Bacteria</taxon>
        <taxon>Pseudomonadati</taxon>
        <taxon>Bacteroidota</taxon>
        <taxon>Cytophagia</taxon>
        <taxon>Cytophagales</taxon>
        <taxon>Flammeovirgaceae</taxon>
        <taxon>Sediminitomix</taxon>
    </lineage>
</organism>
<dbReference type="GO" id="GO:0006313">
    <property type="term" value="P:DNA transposition"/>
    <property type="evidence" value="ECO:0007669"/>
    <property type="project" value="InterPro"/>
</dbReference>
<dbReference type="PANTHER" id="PTHR36966:SF1">
    <property type="entry name" value="REP-ASSOCIATED TYROSINE TRANSPOSASE"/>
    <property type="match status" value="1"/>
</dbReference>
<evidence type="ECO:0000313" key="2">
    <source>
        <dbReference type="EMBL" id="PWJ42698.1"/>
    </source>
</evidence>
<dbReference type="Pfam" id="PF01797">
    <property type="entry name" value="Y1_Tnp"/>
    <property type="match status" value="1"/>
</dbReference>
<proteinExistence type="predicted"/>
<dbReference type="GO" id="GO:0043565">
    <property type="term" value="F:sequence-specific DNA binding"/>
    <property type="evidence" value="ECO:0007669"/>
    <property type="project" value="TreeGrafter"/>
</dbReference>
<name>A0A315ZCY8_SEDFL</name>
<dbReference type="GO" id="GO:0004803">
    <property type="term" value="F:transposase activity"/>
    <property type="evidence" value="ECO:0007669"/>
    <property type="project" value="InterPro"/>
</dbReference>